<gene>
    <name evidence="3" type="ORF">K933_03075</name>
</gene>
<name>V4HFP0_9EURY</name>
<dbReference type="PANTHER" id="PTHR12126:SF11">
    <property type="entry name" value="NADH DEHYDROGENASE [UBIQUINONE] 1 ALPHA SUBCOMPLEX SUBUNIT 9, MITOCHONDRIAL"/>
    <property type="match status" value="1"/>
</dbReference>
<dbReference type="InterPro" id="IPR051207">
    <property type="entry name" value="ComplexI_NDUFA9_subunit"/>
</dbReference>
<feature type="compositionally biased region" description="Acidic residues" evidence="1">
    <location>
        <begin position="71"/>
        <end position="95"/>
    </location>
</feature>
<protein>
    <submittedName>
        <fullName evidence="3">Nucleoside-diphosphate sugar epimerase</fullName>
    </submittedName>
</protein>
<dbReference type="GO" id="GO:0044877">
    <property type="term" value="F:protein-containing complex binding"/>
    <property type="evidence" value="ECO:0007669"/>
    <property type="project" value="TreeGrafter"/>
</dbReference>
<comment type="caution">
    <text evidence="3">The sequence shown here is derived from an EMBL/GenBank/DDBJ whole genome shotgun (WGS) entry which is preliminary data.</text>
</comment>
<dbReference type="Proteomes" id="UP000017840">
    <property type="component" value="Unassembled WGS sequence"/>
</dbReference>
<feature type="domain" description="NAD(P)-binding" evidence="2">
    <location>
        <begin position="7"/>
        <end position="57"/>
    </location>
</feature>
<dbReference type="eggNOG" id="arCOG03015">
    <property type="taxonomic scope" value="Archaea"/>
</dbReference>
<dbReference type="EMBL" id="ASGZ01000008">
    <property type="protein sequence ID" value="ESP89505.1"/>
    <property type="molecule type" value="Genomic_DNA"/>
</dbReference>
<dbReference type="PANTHER" id="PTHR12126">
    <property type="entry name" value="NADH-UBIQUINONE OXIDOREDUCTASE 39 KDA SUBUNIT-RELATED"/>
    <property type="match status" value="1"/>
</dbReference>
<dbReference type="Gene3D" id="3.40.50.720">
    <property type="entry name" value="NAD(P)-binding Rossmann-like Domain"/>
    <property type="match status" value="1"/>
</dbReference>
<dbReference type="AlphaFoldDB" id="V4HFP0"/>
<organism evidence="3 4">
    <name type="scientific">Candidatus Halobonum tyrrellensis G22</name>
    <dbReference type="NCBI Taxonomy" id="1324957"/>
    <lineage>
        <taxon>Archaea</taxon>
        <taxon>Methanobacteriati</taxon>
        <taxon>Methanobacteriota</taxon>
        <taxon>Stenosarchaea group</taxon>
        <taxon>Halobacteria</taxon>
        <taxon>Halobacteriales</taxon>
        <taxon>Haloferacaceae</taxon>
        <taxon>Candidatus Halobonum</taxon>
    </lineage>
</organism>
<reference evidence="3 4" key="1">
    <citation type="journal article" date="2013" name="Genome Announc.">
        <title>Draft Genome Sequence of 'Candidatus Halobonum tyrrellensis' Strain G22, Isolated from the Hypersaline Waters of Lake Tyrrell, Australia.</title>
        <authorList>
            <person name="Ugalde J.A."/>
            <person name="Narasingarao P."/>
            <person name="Kuo S."/>
            <person name="Podell S."/>
            <person name="Allen E.E."/>
        </authorList>
    </citation>
    <scope>NUCLEOTIDE SEQUENCE [LARGE SCALE GENOMIC DNA]</scope>
    <source>
        <strain evidence="3 4">G22</strain>
    </source>
</reference>
<dbReference type="STRING" id="1324957.K933_03075"/>
<evidence type="ECO:0000313" key="4">
    <source>
        <dbReference type="Proteomes" id="UP000017840"/>
    </source>
</evidence>
<dbReference type="InterPro" id="IPR016040">
    <property type="entry name" value="NAD(P)-bd_dom"/>
</dbReference>
<dbReference type="Pfam" id="PF13460">
    <property type="entry name" value="NAD_binding_10"/>
    <property type="match status" value="1"/>
</dbReference>
<sequence>MRVLVTGATGFVGGRLVSKLRETDHEVTVTVRDPDEYDAPDGVGVVRADLLEPDDCRLIREPGSDAPVGTDDGDSDADSGADDEGGSGDEDDGDDEGRWLGDVIADLDVEAAYYLVHSMGAGDDFAELDRTLSANFAAAADGGGVSRVIYLGGLGEDDDDLSEHLRSRREVERMLADGDYDLTVLRAAVVIGDGSASFAIIRQLAEKLPVMVTPQWVRTECQPIYVDDVVAYLAGVLDAPETAGETYEIGGPESLTYEDVLRRTRRALGGELRVVPVPVLTPRLSVGWVRLVTDVDPDVVEPLVEGMGNRVVVSDHRIEEVVPVDRTGFDEAVRRALDAEDARRGVGVSESEADSEVPV</sequence>
<accession>V4HFP0</accession>
<feature type="region of interest" description="Disordered" evidence="1">
    <location>
        <begin position="57"/>
        <end position="98"/>
    </location>
</feature>
<dbReference type="RefSeq" id="WP_023393206.1">
    <property type="nucleotide sequence ID" value="NZ_ASGZ01000008.1"/>
</dbReference>
<evidence type="ECO:0000256" key="1">
    <source>
        <dbReference type="SAM" id="MobiDB-lite"/>
    </source>
</evidence>
<evidence type="ECO:0000313" key="3">
    <source>
        <dbReference type="EMBL" id="ESP89505.1"/>
    </source>
</evidence>
<evidence type="ECO:0000259" key="2">
    <source>
        <dbReference type="Pfam" id="PF13460"/>
    </source>
</evidence>
<proteinExistence type="predicted"/>
<dbReference type="PATRIC" id="fig|1324957.4.peg.625"/>
<feature type="region of interest" description="Disordered" evidence="1">
    <location>
        <begin position="340"/>
        <end position="359"/>
    </location>
</feature>
<dbReference type="OrthoDB" id="358920at2157"/>
<dbReference type="SUPFAM" id="SSF51735">
    <property type="entry name" value="NAD(P)-binding Rossmann-fold domains"/>
    <property type="match status" value="1"/>
</dbReference>
<keyword evidence="4" id="KW-1185">Reference proteome</keyword>
<dbReference type="InterPro" id="IPR036291">
    <property type="entry name" value="NAD(P)-bd_dom_sf"/>
</dbReference>